<reference evidence="1 2" key="1">
    <citation type="submission" date="2024-01" db="EMBL/GenBank/DDBJ databases">
        <title>Hyphobacterium bacterium isolated from marine sediment.</title>
        <authorList>
            <person name="Zhao S."/>
        </authorList>
    </citation>
    <scope>NUCLEOTIDE SEQUENCE [LARGE SCALE GENOMIC DNA]</scope>
    <source>
        <strain evidence="2">HN65</strain>
    </source>
</reference>
<sequence length="112" mass="11737">MSSNKRGFTLIEAVIAMALASAGLASVYQVYASAARAERASAETETAIRLAEMLFASGEPGTGEAEGFAWTVSVAPTPGFDGLEQVTLTLTTQAGRTIELQRDRPVRSEGAQ</sequence>
<name>A0ABU7LPM9_9PROT</name>
<dbReference type="PROSITE" id="PS00409">
    <property type="entry name" value="PROKAR_NTER_METHYL"/>
    <property type="match status" value="1"/>
</dbReference>
<dbReference type="RefSeq" id="WP_330198226.1">
    <property type="nucleotide sequence ID" value="NZ_JAZDRP010000002.1"/>
</dbReference>
<protein>
    <submittedName>
        <fullName evidence="1">Prepilin-type N-terminal cleavage/methylation domain-containing protein</fullName>
    </submittedName>
</protein>
<proteinExistence type="predicted"/>
<dbReference type="InterPro" id="IPR012902">
    <property type="entry name" value="N_methyl_site"/>
</dbReference>
<gene>
    <name evidence="1" type="ORF">V0U79_04240</name>
</gene>
<accession>A0ABU7LPM9</accession>
<dbReference type="Proteomes" id="UP001354971">
    <property type="component" value="Unassembled WGS sequence"/>
</dbReference>
<evidence type="ECO:0000313" key="2">
    <source>
        <dbReference type="Proteomes" id="UP001354971"/>
    </source>
</evidence>
<dbReference type="EMBL" id="JAZDRP010000002">
    <property type="protein sequence ID" value="MEE2525564.1"/>
    <property type="molecule type" value="Genomic_DNA"/>
</dbReference>
<organism evidence="1 2">
    <name type="scientific">Hyphobacterium lacteum</name>
    <dbReference type="NCBI Taxonomy" id="3116575"/>
    <lineage>
        <taxon>Bacteria</taxon>
        <taxon>Pseudomonadati</taxon>
        <taxon>Pseudomonadota</taxon>
        <taxon>Alphaproteobacteria</taxon>
        <taxon>Maricaulales</taxon>
        <taxon>Maricaulaceae</taxon>
        <taxon>Hyphobacterium</taxon>
    </lineage>
</organism>
<evidence type="ECO:0000313" key="1">
    <source>
        <dbReference type="EMBL" id="MEE2525564.1"/>
    </source>
</evidence>
<keyword evidence="2" id="KW-1185">Reference proteome</keyword>
<dbReference type="NCBIfam" id="TIGR02532">
    <property type="entry name" value="IV_pilin_GFxxxE"/>
    <property type="match status" value="1"/>
</dbReference>
<comment type="caution">
    <text evidence="1">The sequence shown here is derived from an EMBL/GenBank/DDBJ whole genome shotgun (WGS) entry which is preliminary data.</text>
</comment>
<dbReference type="Pfam" id="PF07963">
    <property type="entry name" value="N_methyl"/>
    <property type="match status" value="1"/>
</dbReference>